<dbReference type="RefSeq" id="WP_354089716.1">
    <property type="nucleotide sequence ID" value="NZ_JBEPTF010000004.1"/>
</dbReference>
<feature type="domain" description="Histidine kinase" evidence="10">
    <location>
        <begin position="243"/>
        <end position="442"/>
    </location>
</feature>
<comment type="subcellular location">
    <subcellularLocation>
        <location evidence="2">Cell membrane</location>
        <topology evidence="2">Multi-pass membrane protein</topology>
    </subcellularLocation>
</comment>
<keyword evidence="6 12" id="KW-0808">Transferase</keyword>
<sequence length="446" mass="46852">MSRAISIRPLAAGFAVAAVLLTLMVSFLIAQAFPASPPRAVTVAEAVAALKGQGSDWRVREARTAPFPAAREGQGLVIQAGLAQTLDRPFDAVRVRLLTPERRGGNRLDEAEPPREAVERLMPLLAGMATAPGAAFAPFEASVRTEGGGWRTATPLRAWATPERLRTTAAFLIAALVLAPLAAWGAGRLSAPFLRLAHAADGDGRAEGRVGGPREARAAARALDAMRDRLAAALRERTAVMAAIAHDLRTPLTGLRLRVEGLPPGARDPAVADIARMERLIAQLLTYVRGEEAAWTEEPLDLSDVAADCVAFHREAGRSVELRAGGEVLVRADRDQMERALGNLIDNAATYGGGWMRVGVTAHDGQAAVVVEDDGPGLAPEQLEAVFSPFHRAETSRSRATGGAGLGLAIARSIVERSGGTASLSNRPKGGLRAEIRLPLIDAAGG</sequence>
<dbReference type="SUPFAM" id="SSF47384">
    <property type="entry name" value="Homodimeric domain of signal transducing histidine kinase"/>
    <property type="match status" value="1"/>
</dbReference>
<dbReference type="InterPro" id="IPR003661">
    <property type="entry name" value="HisK_dim/P_dom"/>
</dbReference>
<dbReference type="EC" id="2.7.13.3" evidence="3"/>
<dbReference type="PANTHER" id="PTHR44936:SF10">
    <property type="entry name" value="SENSOR PROTEIN RSTB"/>
    <property type="match status" value="1"/>
</dbReference>
<dbReference type="Proteomes" id="UP001549313">
    <property type="component" value="Unassembled WGS sequence"/>
</dbReference>
<keyword evidence="4" id="KW-1003">Cell membrane</keyword>
<accession>A0ABV2RFR0</accession>
<reference evidence="12 13" key="1">
    <citation type="submission" date="2024-06" db="EMBL/GenBank/DDBJ databases">
        <title>Sorghum-associated microbial communities from plants grown in Nebraska, USA.</title>
        <authorList>
            <person name="Schachtman D."/>
        </authorList>
    </citation>
    <scope>NUCLEOTIDE SEQUENCE [LARGE SCALE GENOMIC DNA]</scope>
    <source>
        <strain evidence="12 13">2814</strain>
    </source>
</reference>
<evidence type="ECO:0000256" key="4">
    <source>
        <dbReference type="ARBA" id="ARBA00022475"/>
    </source>
</evidence>
<evidence type="ECO:0000256" key="8">
    <source>
        <dbReference type="ARBA" id="ARBA00022777"/>
    </source>
</evidence>
<keyword evidence="4" id="KW-0472">Membrane</keyword>
<dbReference type="SUPFAM" id="SSF55874">
    <property type="entry name" value="ATPase domain of HSP90 chaperone/DNA topoisomerase II/histidine kinase"/>
    <property type="match status" value="1"/>
</dbReference>
<dbReference type="Pfam" id="PF02518">
    <property type="entry name" value="HATPase_c"/>
    <property type="match status" value="1"/>
</dbReference>
<dbReference type="EMBL" id="JBEPTF010000004">
    <property type="protein sequence ID" value="MET4684747.1"/>
    <property type="molecule type" value="Genomic_DNA"/>
</dbReference>
<evidence type="ECO:0000313" key="12">
    <source>
        <dbReference type="EMBL" id="MET4684747.1"/>
    </source>
</evidence>
<evidence type="ECO:0000256" key="9">
    <source>
        <dbReference type="ARBA" id="ARBA00022840"/>
    </source>
</evidence>
<dbReference type="SMART" id="SM00387">
    <property type="entry name" value="HATPase_c"/>
    <property type="match status" value="1"/>
</dbReference>
<dbReference type="CDD" id="cd00082">
    <property type="entry name" value="HisKA"/>
    <property type="match status" value="1"/>
</dbReference>
<keyword evidence="9" id="KW-0067">ATP-binding</keyword>
<evidence type="ECO:0000256" key="2">
    <source>
        <dbReference type="ARBA" id="ARBA00004651"/>
    </source>
</evidence>
<keyword evidence="7" id="KW-0547">Nucleotide-binding</keyword>
<dbReference type="InterPro" id="IPR036890">
    <property type="entry name" value="HATPase_C_sf"/>
</dbReference>
<dbReference type="PROSITE" id="PS50885">
    <property type="entry name" value="HAMP"/>
    <property type="match status" value="1"/>
</dbReference>
<evidence type="ECO:0000259" key="10">
    <source>
        <dbReference type="PROSITE" id="PS50109"/>
    </source>
</evidence>
<evidence type="ECO:0000256" key="1">
    <source>
        <dbReference type="ARBA" id="ARBA00000085"/>
    </source>
</evidence>
<evidence type="ECO:0000256" key="3">
    <source>
        <dbReference type="ARBA" id="ARBA00012438"/>
    </source>
</evidence>
<organism evidence="12 13">
    <name type="scientific">Brevundimonas faecalis</name>
    <dbReference type="NCBI Taxonomy" id="947378"/>
    <lineage>
        <taxon>Bacteria</taxon>
        <taxon>Pseudomonadati</taxon>
        <taxon>Pseudomonadota</taxon>
        <taxon>Alphaproteobacteria</taxon>
        <taxon>Caulobacterales</taxon>
        <taxon>Caulobacteraceae</taxon>
        <taxon>Brevundimonas</taxon>
    </lineage>
</organism>
<proteinExistence type="predicted"/>
<comment type="catalytic activity">
    <reaction evidence="1">
        <text>ATP + protein L-histidine = ADP + protein N-phospho-L-histidine.</text>
        <dbReference type="EC" id="2.7.13.3"/>
    </reaction>
</comment>
<comment type="caution">
    <text evidence="12">The sequence shown here is derived from an EMBL/GenBank/DDBJ whole genome shotgun (WGS) entry which is preliminary data.</text>
</comment>
<evidence type="ECO:0000256" key="7">
    <source>
        <dbReference type="ARBA" id="ARBA00022741"/>
    </source>
</evidence>
<dbReference type="GO" id="GO:0004673">
    <property type="term" value="F:protein histidine kinase activity"/>
    <property type="evidence" value="ECO:0007669"/>
    <property type="project" value="UniProtKB-EC"/>
</dbReference>
<dbReference type="Pfam" id="PF00512">
    <property type="entry name" value="HisKA"/>
    <property type="match status" value="1"/>
</dbReference>
<dbReference type="PANTHER" id="PTHR44936">
    <property type="entry name" value="SENSOR PROTEIN CREC"/>
    <property type="match status" value="1"/>
</dbReference>
<dbReference type="InterPro" id="IPR036097">
    <property type="entry name" value="HisK_dim/P_sf"/>
</dbReference>
<dbReference type="InterPro" id="IPR050980">
    <property type="entry name" value="2C_sensor_his_kinase"/>
</dbReference>
<dbReference type="Gene3D" id="1.10.287.130">
    <property type="match status" value="1"/>
</dbReference>
<feature type="domain" description="HAMP" evidence="11">
    <location>
        <begin position="187"/>
        <end position="235"/>
    </location>
</feature>
<evidence type="ECO:0000256" key="6">
    <source>
        <dbReference type="ARBA" id="ARBA00022679"/>
    </source>
</evidence>
<protein>
    <recommendedName>
        <fullName evidence="3">histidine kinase</fullName>
        <ecNumber evidence="3">2.7.13.3</ecNumber>
    </recommendedName>
</protein>
<dbReference type="PROSITE" id="PS50109">
    <property type="entry name" value="HIS_KIN"/>
    <property type="match status" value="1"/>
</dbReference>
<dbReference type="InterPro" id="IPR003660">
    <property type="entry name" value="HAMP_dom"/>
</dbReference>
<dbReference type="InterPro" id="IPR003594">
    <property type="entry name" value="HATPase_dom"/>
</dbReference>
<keyword evidence="8 12" id="KW-0418">Kinase</keyword>
<dbReference type="Gene3D" id="3.30.565.10">
    <property type="entry name" value="Histidine kinase-like ATPase, C-terminal domain"/>
    <property type="match status" value="1"/>
</dbReference>
<dbReference type="SMART" id="SM00388">
    <property type="entry name" value="HisKA"/>
    <property type="match status" value="1"/>
</dbReference>
<dbReference type="InterPro" id="IPR005467">
    <property type="entry name" value="His_kinase_dom"/>
</dbReference>
<evidence type="ECO:0000313" key="13">
    <source>
        <dbReference type="Proteomes" id="UP001549313"/>
    </source>
</evidence>
<evidence type="ECO:0000256" key="5">
    <source>
        <dbReference type="ARBA" id="ARBA00022553"/>
    </source>
</evidence>
<gene>
    <name evidence="12" type="ORF">ABIE19_002696</name>
</gene>
<keyword evidence="5" id="KW-0597">Phosphoprotein</keyword>
<dbReference type="InterPro" id="IPR004358">
    <property type="entry name" value="Sig_transdc_His_kin-like_C"/>
</dbReference>
<dbReference type="PRINTS" id="PR00344">
    <property type="entry name" value="BCTRLSENSOR"/>
</dbReference>
<evidence type="ECO:0000259" key="11">
    <source>
        <dbReference type="PROSITE" id="PS50885"/>
    </source>
</evidence>
<name>A0ABV2RFR0_9CAUL</name>
<keyword evidence="13" id="KW-1185">Reference proteome</keyword>